<evidence type="ECO:0000256" key="1">
    <source>
        <dbReference type="SAM" id="MobiDB-lite"/>
    </source>
</evidence>
<name>A0A2A9NQ41_9AGAR</name>
<dbReference type="Proteomes" id="UP000242287">
    <property type="component" value="Unassembled WGS sequence"/>
</dbReference>
<protein>
    <submittedName>
        <fullName evidence="2">Uncharacterized protein</fullName>
    </submittedName>
</protein>
<gene>
    <name evidence="2" type="ORF">AMATHDRAFT_41299</name>
</gene>
<dbReference type="EMBL" id="KZ302019">
    <property type="protein sequence ID" value="PFH49802.1"/>
    <property type="molecule type" value="Genomic_DNA"/>
</dbReference>
<accession>A0A2A9NQ41</accession>
<feature type="compositionally biased region" description="Polar residues" evidence="1">
    <location>
        <begin position="1"/>
        <end position="25"/>
    </location>
</feature>
<evidence type="ECO:0000313" key="2">
    <source>
        <dbReference type="EMBL" id="PFH49802.1"/>
    </source>
</evidence>
<proteinExistence type="predicted"/>
<sequence>MNPSRTTSYLASNTKQRSSSPSATLDISAKQVLQPVNATSTLPLKEVRAYEHSRQRAKKTAEFANLRAKKTQACRSTARKQPLQPRISKRAVFKALQFDDTEVIDDYPLFYGVKDVEEPNIPRVRHEVRLTDFVVTAKKNIRGSENDFEVVPHVRSVVVLEDNPQDIDIDEPWEYIDSMDEPTLPISYAKVVSQTN</sequence>
<organism evidence="2 3">
    <name type="scientific">Amanita thiersii Skay4041</name>
    <dbReference type="NCBI Taxonomy" id="703135"/>
    <lineage>
        <taxon>Eukaryota</taxon>
        <taxon>Fungi</taxon>
        <taxon>Dikarya</taxon>
        <taxon>Basidiomycota</taxon>
        <taxon>Agaricomycotina</taxon>
        <taxon>Agaricomycetes</taxon>
        <taxon>Agaricomycetidae</taxon>
        <taxon>Agaricales</taxon>
        <taxon>Pluteineae</taxon>
        <taxon>Amanitaceae</taxon>
        <taxon>Amanita</taxon>
    </lineage>
</organism>
<reference evidence="2 3" key="1">
    <citation type="submission" date="2014-02" db="EMBL/GenBank/DDBJ databases">
        <title>Transposable element dynamics among asymbiotic and ectomycorrhizal Amanita fungi.</title>
        <authorList>
            <consortium name="DOE Joint Genome Institute"/>
            <person name="Hess J."/>
            <person name="Skrede I."/>
            <person name="Wolfe B."/>
            <person name="LaButti K."/>
            <person name="Ohm R.A."/>
            <person name="Grigoriev I.V."/>
            <person name="Pringle A."/>
        </authorList>
    </citation>
    <scope>NUCLEOTIDE SEQUENCE [LARGE SCALE GENOMIC DNA]</scope>
    <source>
        <strain evidence="2 3">SKay4041</strain>
    </source>
</reference>
<evidence type="ECO:0000313" key="3">
    <source>
        <dbReference type="Proteomes" id="UP000242287"/>
    </source>
</evidence>
<dbReference type="OrthoDB" id="3245714at2759"/>
<dbReference type="AlphaFoldDB" id="A0A2A9NQ41"/>
<feature type="region of interest" description="Disordered" evidence="1">
    <location>
        <begin position="1"/>
        <end position="26"/>
    </location>
</feature>
<keyword evidence="3" id="KW-1185">Reference proteome</keyword>